<sequence length="576" mass="64332">MSGPQQVDLLPRAGSAQSSSDRQYSGSERSAEADVELEKPDGATEDGFAPIKPATTADNSRLQRQNSTASRRVERSWSLNDGYSCNNQLDDEAAAGEPHGTEATESSSEFVVRWDENDSMNPRNFNTTKRWMIVIICSTGSLCVTCTSSMYTLTYDQIMDEFGCSRIVATLGLSFFIWGLGLGPLVLAPLSEFYGRRNIYIASFSLFLIWLIPCAVARNIQTMIVSRFFNGLAGSAFLSVAGGTVGDLFNRHELSAPMMIYTSSPFIGPELGPLLGGFINQFTTWRWVFYCLLIWSGTLLGLLITLVPETYHPVLLKRKAERLRRETGNDRWQAPIEKMDRSVARTVGQSLYRPFLLLTLEPMCLNLCIFAAILLGIIYLFFGAFQLVFLNVYGMELYQRGLVFLGLFVGMVFAIVSDPFWRRVYAKLEAKHERAVGIVDDFQPEWRLPPAILGGPLVTIGLFIFAWTIYPHVHWIVPLIGSAFFGAGTVLVYQGIFSFLVDAYPMYAASALAANSFARSSAGGIFPLFGIQMYNRLGYHWATSLLAFLTLVMAPFPYIFFRYGSQIRKKSRFARG</sequence>
<name>A0A1L9TEJ8_9EURO</name>
<dbReference type="Pfam" id="PF07690">
    <property type="entry name" value="MFS_1"/>
    <property type="match status" value="1"/>
</dbReference>
<reference evidence="10" key="1">
    <citation type="journal article" date="2017" name="Genome Biol.">
        <title>Comparative genomics reveals high biological diversity and specific adaptations in the industrially and medically important fungal genus Aspergillus.</title>
        <authorList>
            <person name="de Vries R.P."/>
            <person name="Riley R."/>
            <person name="Wiebenga A."/>
            <person name="Aguilar-Osorio G."/>
            <person name="Amillis S."/>
            <person name="Uchima C.A."/>
            <person name="Anderluh G."/>
            <person name="Asadollahi M."/>
            <person name="Askin M."/>
            <person name="Barry K."/>
            <person name="Battaglia E."/>
            <person name="Bayram O."/>
            <person name="Benocci T."/>
            <person name="Braus-Stromeyer S.A."/>
            <person name="Caldana C."/>
            <person name="Canovas D."/>
            <person name="Cerqueira G.C."/>
            <person name="Chen F."/>
            <person name="Chen W."/>
            <person name="Choi C."/>
            <person name="Clum A."/>
            <person name="Dos Santos R.A."/>
            <person name="Damasio A.R."/>
            <person name="Diallinas G."/>
            <person name="Emri T."/>
            <person name="Fekete E."/>
            <person name="Flipphi M."/>
            <person name="Freyberg S."/>
            <person name="Gallo A."/>
            <person name="Gournas C."/>
            <person name="Habgood R."/>
            <person name="Hainaut M."/>
            <person name="Harispe M.L."/>
            <person name="Henrissat B."/>
            <person name="Hilden K.S."/>
            <person name="Hope R."/>
            <person name="Hossain A."/>
            <person name="Karabika E."/>
            <person name="Karaffa L."/>
            <person name="Karanyi Z."/>
            <person name="Krasevec N."/>
            <person name="Kuo A."/>
            <person name="Kusch H."/>
            <person name="LaButti K."/>
            <person name="Lagendijk E.L."/>
            <person name="Lapidus A."/>
            <person name="Levasseur A."/>
            <person name="Lindquist E."/>
            <person name="Lipzen A."/>
            <person name="Logrieco A.F."/>
            <person name="MacCabe A."/>
            <person name="Maekelae M.R."/>
            <person name="Malavazi I."/>
            <person name="Melin P."/>
            <person name="Meyer V."/>
            <person name="Mielnichuk N."/>
            <person name="Miskei M."/>
            <person name="Molnar A.P."/>
            <person name="Mule G."/>
            <person name="Ngan C.Y."/>
            <person name="Orejas M."/>
            <person name="Orosz E."/>
            <person name="Ouedraogo J.P."/>
            <person name="Overkamp K.M."/>
            <person name="Park H.-S."/>
            <person name="Perrone G."/>
            <person name="Piumi F."/>
            <person name="Punt P.J."/>
            <person name="Ram A.F."/>
            <person name="Ramon A."/>
            <person name="Rauscher S."/>
            <person name="Record E."/>
            <person name="Riano-Pachon D.M."/>
            <person name="Robert V."/>
            <person name="Roehrig J."/>
            <person name="Ruller R."/>
            <person name="Salamov A."/>
            <person name="Salih N.S."/>
            <person name="Samson R.A."/>
            <person name="Sandor E."/>
            <person name="Sanguinetti M."/>
            <person name="Schuetze T."/>
            <person name="Sepcic K."/>
            <person name="Shelest E."/>
            <person name="Sherlock G."/>
            <person name="Sophianopoulou V."/>
            <person name="Squina F.M."/>
            <person name="Sun H."/>
            <person name="Susca A."/>
            <person name="Todd R.B."/>
            <person name="Tsang A."/>
            <person name="Unkles S.E."/>
            <person name="van de Wiele N."/>
            <person name="van Rossen-Uffink D."/>
            <person name="Oliveira J.V."/>
            <person name="Vesth T.C."/>
            <person name="Visser J."/>
            <person name="Yu J.-H."/>
            <person name="Zhou M."/>
            <person name="Andersen M.R."/>
            <person name="Archer D.B."/>
            <person name="Baker S.E."/>
            <person name="Benoit I."/>
            <person name="Brakhage A.A."/>
            <person name="Braus G.H."/>
            <person name="Fischer R."/>
            <person name="Frisvad J.C."/>
            <person name="Goldman G.H."/>
            <person name="Houbraken J."/>
            <person name="Oakley B."/>
            <person name="Pocsi I."/>
            <person name="Scazzocchio C."/>
            <person name="Seiboth B."/>
            <person name="vanKuyk P.A."/>
            <person name="Wortman J."/>
            <person name="Dyer P.S."/>
            <person name="Grigoriev I.V."/>
        </authorList>
    </citation>
    <scope>NUCLEOTIDE SEQUENCE [LARGE SCALE GENOMIC DNA]</scope>
    <source>
        <strain evidence="10">CBS 593.65</strain>
    </source>
</reference>
<feature type="transmembrane region" description="Helical" evidence="7">
    <location>
        <begin position="355"/>
        <end position="382"/>
    </location>
</feature>
<dbReference type="PROSITE" id="PS00216">
    <property type="entry name" value="SUGAR_TRANSPORT_1"/>
    <property type="match status" value="1"/>
</dbReference>
<evidence type="ECO:0000256" key="1">
    <source>
        <dbReference type="ARBA" id="ARBA00004651"/>
    </source>
</evidence>
<dbReference type="InterPro" id="IPR036259">
    <property type="entry name" value="MFS_trans_sf"/>
</dbReference>
<comment type="subcellular location">
    <subcellularLocation>
        <location evidence="1">Cell membrane</location>
        <topology evidence="1">Multi-pass membrane protein</topology>
    </subcellularLocation>
</comment>
<dbReference type="EMBL" id="KV878587">
    <property type="protein sequence ID" value="OJJ57846.1"/>
    <property type="molecule type" value="Genomic_DNA"/>
</dbReference>
<comment type="similarity">
    <text evidence="2">Belongs to the major facilitator superfamily.</text>
</comment>
<keyword evidence="4 7" id="KW-1133">Transmembrane helix</keyword>
<feature type="transmembrane region" description="Helical" evidence="7">
    <location>
        <begin position="199"/>
        <end position="216"/>
    </location>
</feature>
<feature type="compositionally biased region" description="Polar residues" evidence="6">
    <location>
        <begin position="56"/>
        <end position="70"/>
    </location>
</feature>
<dbReference type="InterPro" id="IPR005829">
    <property type="entry name" value="Sugar_transporter_CS"/>
</dbReference>
<keyword evidence="3 7" id="KW-0812">Transmembrane</keyword>
<evidence type="ECO:0000256" key="5">
    <source>
        <dbReference type="ARBA" id="ARBA00023136"/>
    </source>
</evidence>
<gene>
    <name evidence="9" type="ORF">ASPSYDRAFT_45791</name>
</gene>
<evidence type="ECO:0000259" key="8">
    <source>
        <dbReference type="PROSITE" id="PS50850"/>
    </source>
</evidence>
<dbReference type="Gene3D" id="1.20.1250.20">
    <property type="entry name" value="MFS general substrate transporter like domains"/>
    <property type="match status" value="1"/>
</dbReference>
<feature type="region of interest" description="Disordered" evidence="6">
    <location>
        <begin position="88"/>
        <end position="108"/>
    </location>
</feature>
<keyword evidence="5 7" id="KW-0472">Membrane</keyword>
<feature type="transmembrane region" description="Helical" evidence="7">
    <location>
        <begin position="476"/>
        <end position="500"/>
    </location>
</feature>
<feature type="transmembrane region" description="Helical" evidence="7">
    <location>
        <begin position="287"/>
        <end position="308"/>
    </location>
</feature>
<feature type="transmembrane region" description="Helical" evidence="7">
    <location>
        <begin position="228"/>
        <end position="249"/>
    </location>
</feature>
<feature type="compositionally biased region" description="Polar residues" evidence="6">
    <location>
        <begin position="15"/>
        <end position="28"/>
    </location>
</feature>
<feature type="region of interest" description="Disordered" evidence="6">
    <location>
        <begin position="1"/>
        <end position="75"/>
    </location>
</feature>
<dbReference type="GO" id="GO:0022857">
    <property type="term" value="F:transmembrane transporter activity"/>
    <property type="evidence" value="ECO:0007669"/>
    <property type="project" value="InterPro"/>
</dbReference>
<dbReference type="SUPFAM" id="SSF103473">
    <property type="entry name" value="MFS general substrate transporter"/>
    <property type="match status" value="1"/>
</dbReference>
<evidence type="ECO:0000256" key="2">
    <source>
        <dbReference type="ARBA" id="ARBA00008335"/>
    </source>
</evidence>
<dbReference type="GeneID" id="63763188"/>
<evidence type="ECO:0000313" key="9">
    <source>
        <dbReference type="EMBL" id="OJJ57846.1"/>
    </source>
</evidence>
<feature type="transmembrane region" description="Helical" evidence="7">
    <location>
        <begin position="131"/>
        <end position="155"/>
    </location>
</feature>
<dbReference type="STRING" id="1036612.A0A1L9TEJ8"/>
<organism evidence="9 10">
    <name type="scientific">Aspergillus sydowii CBS 593.65</name>
    <dbReference type="NCBI Taxonomy" id="1036612"/>
    <lineage>
        <taxon>Eukaryota</taxon>
        <taxon>Fungi</taxon>
        <taxon>Dikarya</taxon>
        <taxon>Ascomycota</taxon>
        <taxon>Pezizomycotina</taxon>
        <taxon>Eurotiomycetes</taxon>
        <taxon>Eurotiomycetidae</taxon>
        <taxon>Eurotiales</taxon>
        <taxon>Aspergillaceae</taxon>
        <taxon>Aspergillus</taxon>
        <taxon>Aspergillus subgen. Nidulantes</taxon>
    </lineage>
</organism>
<proteinExistence type="inferred from homology"/>
<feature type="domain" description="Major facilitator superfamily (MFS) profile" evidence="8">
    <location>
        <begin position="133"/>
        <end position="565"/>
    </location>
</feature>
<dbReference type="FunFam" id="1.20.1250.20:FF:000082">
    <property type="entry name" value="MFS multidrug transporter, putative"/>
    <property type="match status" value="1"/>
</dbReference>
<feature type="compositionally biased region" description="Basic and acidic residues" evidence="6">
    <location>
        <begin position="29"/>
        <end position="42"/>
    </location>
</feature>
<evidence type="ECO:0000256" key="4">
    <source>
        <dbReference type="ARBA" id="ARBA00022989"/>
    </source>
</evidence>
<feature type="transmembrane region" description="Helical" evidence="7">
    <location>
        <begin position="539"/>
        <end position="561"/>
    </location>
</feature>
<keyword evidence="10" id="KW-1185">Reference proteome</keyword>
<evidence type="ECO:0000313" key="10">
    <source>
        <dbReference type="Proteomes" id="UP000184356"/>
    </source>
</evidence>
<dbReference type="GO" id="GO:0042908">
    <property type="term" value="P:xenobiotic transport"/>
    <property type="evidence" value="ECO:0007669"/>
    <property type="project" value="UniProtKB-ARBA"/>
</dbReference>
<dbReference type="GO" id="GO:0005886">
    <property type="term" value="C:plasma membrane"/>
    <property type="evidence" value="ECO:0007669"/>
    <property type="project" value="UniProtKB-SubCell"/>
</dbReference>
<dbReference type="RefSeq" id="XP_040701652.1">
    <property type="nucleotide sequence ID" value="XM_040847115.1"/>
</dbReference>
<feature type="transmembrane region" description="Helical" evidence="7">
    <location>
        <begin position="167"/>
        <end position="187"/>
    </location>
</feature>
<dbReference type="PANTHER" id="PTHR23502:SF7">
    <property type="entry name" value="DRUG_PROTON ANTIPORTER YHK8-RELATED"/>
    <property type="match status" value="1"/>
</dbReference>
<protein>
    <recommendedName>
        <fullName evidence="8">Major facilitator superfamily (MFS) profile domain-containing protein</fullName>
    </recommendedName>
</protein>
<evidence type="ECO:0000256" key="6">
    <source>
        <dbReference type="SAM" id="MobiDB-lite"/>
    </source>
</evidence>
<dbReference type="InterPro" id="IPR020846">
    <property type="entry name" value="MFS_dom"/>
</dbReference>
<feature type="transmembrane region" description="Helical" evidence="7">
    <location>
        <begin position="451"/>
        <end position="470"/>
    </location>
</feature>
<evidence type="ECO:0000256" key="3">
    <source>
        <dbReference type="ARBA" id="ARBA00022692"/>
    </source>
</evidence>
<evidence type="ECO:0000256" key="7">
    <source>
        <dbReference type="SAM" id="Phobius"/>
    </source>
</evidence>
<dbReference type="AlphaFoldDB" id="A0A1L9TEJ8"/>
<dbReference type="FunFam" id="1.20.1720.10:FF:000063">
    <property type="entry name" value="MFS multidrug transporter, putative (AFU_orthologue AFUA_2G05840)"/>
    <property type="match status" value="1"/>
</dbReference>
<dbReference type="Proteomes" id="UP000184356">
    <property type="component" value="Unassembled WGS sequence"/>
</dbReference>
<dbReference type="PROSITE" id="PS50850">
    <property type="entry name" value="MFS"/>
    <property type="match status" value="1"/>
</dbReference>
<accession>A0A1L9TEJ8</accession>
<dbReference type="VEuPathDB" id="FungiDB:ASPSYDRAFT_45791"/>
<dbReference type="PANTHER" id="PTHR23502">
    <property type="entry name" value="MAJOR FACILITATOR SUPERFAMILY"/>
    <property type="match status" value="1"/>
</dbReference>
<dbReference type="OrthoDB" id="3561359at2759"/>
<dbReference type="CDD" id="cd17323">
    <property type="entry name" value="MFS_Tpo1_MDR_like"/>
    <property type="match status" value="1"/>
</dbReference>
<dbReference type="GO" id="GO:0140115">
    <property type="term" value="P:export across plasma membrane"/>
    <property type="evidence" value="ECO:0007669"/>
    <property type="project" value="UniProtKB-ARBA"/>
</dbReference>
<dbReference type="InterPro" id="IPR011701">
    <property type="entry name" value="MFS"/>
</dbReference>
<feature type="transmembrane region" description="Helical" evidence="7">
    <location>
        <begin position="402"/>
        <end position="421"/>
    </location>
</feature>